<dbReference type="EMBL" id="AEMG01000006">
    <property type="protein sequence ID" value="EFW92682.1"/>
    <property type="molecule type" value="Genomic_DNA"/>
</dbReference>
<accession>E7QRR3</accession>
<dbReference type="AlphaFoldDB" id="E7QRR3"/>
<protein>
    <recommendedName>
        <fullName evidence="5">CHAT domain-containing protein</fullName>
    </recommendedName>
</protein>
<evidence type="ECO:0000313" key="1">
    <source>
        <dbReference type="EMBL" id="EFW92682.1"/>
    </source>
</evidence>
<dbReference type="STRING" id="797209.GCA_000376445_00165"/>
<reference evidence="2" key="2">
    <citation type="submission" date="2016-11" db="EMBL/GenBank/DDBJ databases">
        <authorList>
            <person name="Jaros S."/>
            <person name="Januszkiewicz K."/>
            <person name="Wedrychowicz H."/>
        </authorList>
    </citation>
    <scope>NUCLEOTIDE SEQUENCE [LARGE SCALE GENOMIC DNA]</scope>
    <source>
        <strain evidence="2">DX253</strain>
    </source>
</reference>
<dbReference type="eggNOG" id="arCOG06229">
    <property type="taxonomic scope" value="Archaea"/>
</dbReference>
<evidence type="ECO:0000313" key="4">
    <source>
        <dbReference type="Proteomes" id="UP000184203"/>
    </source>
</evidence>
<keyword evidence="4" id="KW-1185">Reference proteome</keyword>
<evidence type="ECO:0008006" key="5">
    <source>
        <dbReference type="Google" id="ProtNLM"/>
    </source>
</evidence>
<dbReference type="RefSeq" id="WP_007978489.1">
    <property type="nucleotide sequence ID" value="NZ_AEMG01000006.1"/>
</dbReference>
<sequence>MSFEWDTEEPLGVPTFESNPDAPGVRIWDPIDKGSFVFLTPSPVSLRPGETEDFVVPLDSAVEFRTSELEIPERIDFNVWNSPEGVSEQVFPSGDGWQSSEPVEYLELPSTAVKIYIRVGCDLTIRERDGSMCVELDAERTISIGCRSLNESPAGTITVTDDIEDVMRAVSLFGSALKTLSPERSFPSLRGHPPLIERGEEFSVPSHITRPDSEVRLVLPPERRYVYAATSLAYYLGAEVVPGDTPRLETPVGEYSLAGGGGFDGFEAEVPRVFQHVFFFDCVIREEGFYDVPVYERQQVEPLVEFDFDDLYAKSLPEQLDAYLSVPFDAIEAVLPPWHLTMDIVPSAENADVLPFVADELPLIRCPTPTTASRVEAQPTEITDFCRSPRTETSEPLETRPVSPEPVETIEHVWVGDGVPMGSNKATVESYRRRVDSETSNRSTIHVQIVCNDPMMKAEGTVRERYQFGDSTCHEVDIAYGVTTDELRSLFATEVDFLHYIGHVNHDGIECIDGVLDTRTLDTVNVESFLLNACRSYEQGATLVEKGSRAGVATLSEVPNEPATKMGCLIARGLGSALSFRTALSIAQSQTLLGDRYVTIGDGGMCLCLPFSGTTSMVHIEDIRDGIYTVRLKPYRTPRYSAGSMSGSIWDDDAKLYLAPKSHTTFEMTGDEFEAGVCEQSMPIEYEGELYWSEDITAADLH</sequence>
<dbReference type="Proteomes" id="UP000003751">
    <property type="component" value="Unassembled WGS sequence"/>
</dbReference>
<organism evidence="1 3">
    <name type="scientific">Haladaptatus paucihalophilus DX253</name>
    <dbReference type="NCBI Taxonomy" id="797209"/>
    <lineage>
        <taxon>Archaea</taxon>
        <taxon>Methanobacteriati</taxon>
        <taxon>Methanobacteriota</taxon>
        <taxon>Stenosarchaea group</taxon>
        <taxon>Halobacteria</taxon>
        <taxon>Halobacteriales</taxon>
        <taxon>Haladaptataceae</taxon>
        <taxon>Haladaptatus</taxon>
    </lineage>
</organism>
<dbReference type="OrthoDB" id="269729at2157"/>
<reference evidence="4" key="3">
    <citation type="submission" date="2016-11" db="EMBL/GenBank/DDBJ databases">
        <authorList>
            <person name="Varghese N."/>
            <person name="Submissions S."/>
        </authorList>
    </citation>
    <scope>NUCLEOTIDE SEQUENCE [LARGE SCALE GENOMIC DNA]</scope>
    <source>
        <strain evidence="4">DX253</strain>
    </source>
</reference>
<gene>
    <name evidence="2" type="ORF">SAMN05444342_0775</name>
    <name evidence="1" type="ORF">ZOD2009_07429</name>
</gene>
<evidence type="ECO:0000313" key="3">
    <source>
        <dbReference type="Proteomes" id="UP000003751"/>
    </source>
</evidence>
<dbReference type="EMBL" id="FRAN01000001">
    <property type="protein sequence ID" value="SHK15876.1"/>
    <property type="molecule type" value="Genomic_DNA"/>
</dbReference>
<name>E7QRR3_HALPU</name>
<proteinExistence type="predicted"/>
<evidence type="ECO:0000313" key="2">
    <source>
        <dbReference type="EMBL" id="SHK15876.1"/>
    </source>
</evidence>
<reference evidence="1 3" key="1">
    <citation type="journal article" date="2014" name="ISME J.">
        <title>Trehalose/2-sulfotrehalose biosynthesis and glycine-betaine uptake are widely spread mechanisms for osmoadaptation in the Halobacteriales.</title>
        <authorList>
            <person name="Youssef N.H."/>
            <person name="Savage-Ashlock K.N."/>
            <person name="McCully A.L."/>
            <person name="Luedtke B."/>
            <person name="Shaw E.I."/>
            <person name="Hoff W.D."/>
            <person name="Elshahed M.S."/>
        </authorList>
    </citation>
    <scope>NUCLEOTIDE SEQUENCE [LARGE SCALE GENOMIC DNA]</scope>
    <source>
        <strain evidence="1 3">DX253</strain>
    </source>
</reference>
<dbReference type="PATRIC" id="fig|797209.4.peg.1480"/>
<dbReference type="Proteomes" id="UP000184203">
    <property type="component" value="Unassembled WGS sequence"/>
</dbReference>